<evidence type="ECO:0000256" key="2">
    <source>
        <dbReference type="SAM" id="Phobius"/>
    </source>
</evidence>
<feature type="chain" id="PRO_5034567733" description="Transmembrane protein" evidence="3">
    <location>
        <begin position="22"/>
        <end position="543"/>
    </location>
</feature>
<feature type="signal peptide" evidence="3">
    <location>
        <begin position="1"/>
        <end position="21"/>
    </location>
</feature>
<evidence type="ECO:0008006" key="6">
    <source>
        <dbReference type="Google" id="ProtNLM"/>
    </source>
</evidence>
<keyword evidence="2" id="KW-1133">Transmembrane helix</keyword>
<evidence type="ECO:0000256" key="1">
    <source>
        <dbReference type="SAM" id="MobiDB-lite"/>
    </source>
</evidence>
<comment type="caution">
    <text evidence="4">The sequence shown here is derived from an EMBL/GenBank/DDBJ whole genome shotgun (WGS) entry which is preliminary data.</text>
</comment>
<accession>A0A8H3CXS8</accession>
<feature type="compositionally biased region" description="Polar residues" evidence="1">
    <location>
        <begin position="395"/>
        <end position="408"/>
    </location>
</feature>
<protein>
    <recommendedName>
        <fullName evidence="6">Transmembrane protein</fullName>
    </recommendedName>
</protein>
<name>A0A8H3CXS8_9AGAM</name>
<proteinExistence type="predicted"/>
<organism evidence="4 5">
    <name type="scientific">Rhizoctonia solani</name>
    <dbReference type="NCBI Taxonomy" id="456999"/>
    <lineage>
        <taxon>Eukaryota</taxon>
        <taxon>Fungi</taxon>
        <taxon>Dikarya</taxon>
        <taxon>Basidiomycota</taxon>
        <taxon>Agaricomycotina</taxon>
        <taxon>Agaricomycetes</taxon>
        <taxon>Cantharellales</taxon>
        <taxon>Ceratobasidiaceae</taxon>
        <taxon>Rhizoctonia</taxon>
    </lineage>
</organism>
<evidence type="ECO:0000256" key="3">
    <source>
        <dbReference type="SAM" id="SignalP"/>
    </source>
</evidence>
<gene>
    <name evidence="4" type="ORF">RDB_LOCUS113813</name>
</gene>
<dbReference type="Proteomes" id="UP000663853">
    <property type="component" value="Unassembled WGS sequence"/>
</dbReference>
<reference evidence="4" key="1">
    <citation type="submission" date="2021-01" db="EMBL/GenBank/DDBJ databases">
        <authorList>
            <person name="Kaushik A."/>
        </authorList>
    </citation>
    <scope>NUCLEOTIDE SEQUENCE</scope>
    <source>
        <strain evidence="4">AG6-10EEA</strain>
    </source>
</reference>
<evidence type="ECO:0000313" key="5">
    <source>
        <dbReference type="Proteomes" id="UP000663853"/>
    </source>
</evidence>
<keyword evidence="2" id="KW-0812">Transmembrane</keyword>
<sequence length="543" mass="58252">MFFNFALILFWLLAFVAPVGDYARYMKSFSDTRYIVPDKPMPSVMVSAMVPLVLPPAPSPGPRHTLLAVPIYTSADRSREAPGTRFNRPIYKFVGELIDHFANLVGRPRPTKTRGHPTSDPTKVPLIAYPAPPTPAGRGLKHPSIYARPTSGIDPVALWSTYKLFVGWAFFTFVTTIFAFVRFLAHGRTGKHASAPNDSDVADSSPTKASLTTFDSILDLYAALPSTTCENITTSSNPIRLSPEDVPLPAVTDDELMALDIPTTILGSASVNDAQALFADIDTKSWVEGKTDTNGTLTEGKTLEPAVSINSIGGIIGLYAGESLAGAPLRDVSHRPSPAMQAFTPRRKRWLTNLITRLQDMERQGNYLGRVYEDGDGSLDLGTPVQGPSVEPVTNGDNSVDSGRQTRGATEFGPGTTALEVDDTASLASFGFGSNDQSLLSGSASADHLPASVSKDSIDVQMEIMLGEQERMIFDQQLGARYDPTAVSGLIPISLKTKVEEDSSASKLNSVDISLSPSPSVDFQAAVPTQVTLPPSPSLEEGY</sequence>
<dbReference type="AlphaFoldDB" id="A0A8H3CXS8"/>
<dbReference type="EMBL" id="CAJMXA010003543">
    <property type="protein sequence ID" value="CAE6501980.1"/>
    <property type="molecule type" value="Genomic_DNA"/>
</dbReference>
<feature type="transmembrane region" description="Helical" evidence="2">
    <location>
        <begin position="165"/>
        <end position="185"/>
    </location>
</feature>
<keyword evidence="2" id="KW-0472">Membrane</keyword>
<keyword evidence="3" id="KW-0732">Signal</keyword>
<evidence type="ECO:0000313" key="4">
    <source>
        <dbReference type="EMBL" id="CAE6501980.1"/>
    </source>
</evidence>
<feature type="region of interest" description="Disordered" evidence="1">
    <location>
        <begin position="378"/>
        <end position="416"/>
    </location>
</feature>